<name>A0ABU6TE47_9FABA</name>
<dbReference type="EMBL" id="JASCZI010090834">
    <property type="protein sequence ID" value="MED6147001.1"/>
    <property type="molecule type" value="Genomic_DNA"/>
</dbReference>
<keyword evidence="3" id="KW-1185">Reference proteome</keyword>
<comment type="caution">
    <text evidence="2">The sequence shown here is derived from an EMBL/GenBank/DDBJ whole genome shotgun (WGS) entry which is preliminary data.</text>
</comment>
<evidence type="ECO:0000313" key="3">
    <source>
        <dbReference type="Proteomes" id="UP001341840"/>
    </source>
</evidence>
<feature type="region of interest" description="Disordered" evidence="1">
    <location>
        <begin position="1"/>
        <end position="68"/>
    </location>
</feature>
<feature type="compositionally biased region" description="Basic and acidic residues" evidence="1">
    <location>
        <begin position="54"/>
        <end position="68"/>
    </location>
</feature>
<dbReference type="Proteomes" id="UP001341840">
    <property type="component" value="Unassembled WGS sequence"/>
</dbReference>
<feature type="compositionally biased region" description="Basic and acidic residues" evidence="1">
    <location>
        <begin position="11"/>
        <end position="29"/>
    </location>
</feature>
<sequence length="111" mass="12992">MRTREIMLIQAEDKRDKDSKGMIEKEKGSRNTPPHVKKKKKKEPVKFAKKKRKHEEGSSKKKFEEDKARKKIELNCASVDDLISKLKAFKGALHNNKSLNTHLVQEHSKWK</sequence>
<protein>
    <submittedName>
        <fullName evidence="2">Uncharacterized protein</fullName>
    </submittedName>
</protein>
<organism evidence="2 3">
    <name type="scientific">Stylosanthes scabra</name>
    <dbReference type="NCBI Taxonomy" id="79078"/>
    <lineage>
        <taxon>Eukaryota</taxon>
        <taxon>Viridiplantae</taxon>
        <taxon>Streptophyta</taxon>
        <taxon>Embryophyta</taxon>
        <taxon>Tracheophyta</taxon>
        <taxon>Spermatophyta</taxon>
        <taxon>Magnoliopsida</taxon>
        <taxon>eudicotyledons</taxon>
        <taxon>Gunneridae</taxon>
        <taxon>Pentapetalae</taxon>
        <taxon>rosids</taxon>
        <taxon>fabids</taxon>
        <taxon>Fabales</taxon>
        <taxon>Fabaceae</taxon>
        <taxon>Papilionoideae</taxon>
        <taxon>50 kb inversion clade</taxon>
        <taxon>dalbergioids sensu lato</taxon>
        <taxon>Dalbergieae</taxon>
        <taxon>Pterocarpus clade</taxon>
        <taxon>Stylosanthes</taxon>
    </lineage>
</organism>
<feature type="compositionally biased region" description="Basic residues" evidence="1">
    <location>
        <begin position="35"/>
        <end position="53"/>
    </location>
</feature>
<evidence type="ECO:0000256" key="1">
    <source>
        <dbReference type="SAM" id="MobiDB-lite"/>
    </source>
</evidence>
<proteinExistence type="predicted"/>
<accession>A0ABU6TE47</accession>
<reference evidence="2 3" key="1">
    <citation type="journal article" date="2023" name="Plants (Basel)">
        <title>Bridging the Gap: Combining Genomics and Transcriptomics Approaches to Understand Stylosanthes scabra, an Orphan Legume from the Brazilian Caatinga.</title>
        <authorList>
            <person name="Ferreira-Neto J.R.C."/>
            <person name="da Silva M.D."/>
            <person name="Binneck E."/>
            <person name="de Melo N.F."/>
            <person name="da Silva R.H."/>
            <person name="de Melo A.L.T.M."/>
            <person name="Pandolfi V."/>
            <person name="Bustamante F.O."/>
            <person name="Brasileiro-Vidal A.C."/>
            <person name="Benko-Iseppon A.M."/>
        </authorList>
    </citation>
    <scope>NUCLEOTIDE SEQUENCE [LARGE SCALE GENOMIC DNA]</scope>
    <source>
        <tissue evidence="2">Leaves</tissue>
    </source>
</reference>
<gene>
    <name evidence="2" type="ORF">PIB30_039959</name>
</gene>
<evidence type="ECO:0000313" key="2">
    <source>
        <dbReference type="EMBL" id="MED6147001.1"/>
    </source>
</evidence>